<evidence type="ECO:0000256" key="2">
    <source>
        <dbReference type="ARBA" id="ARBA00022670"/>
    </source>
</evidence>
<dbReference type="InterPro" id="IPR054399">
    <property type="entry name" value="Fervidolysin-like_N_prodom"/>
</dbReference>
<dbReference type="PROSITE" id="PS00138">
    <property type="entry name" value="SUBTILASE_SER"/>
    <property type="match status" value="1"/>
</dbReference>
<dbReference type="PANTHER" id="PTHR43806">
    <property type="entry name" value="PEPTIDASE S8"/>
    <property type="match status" value="1"/>
</dbReference>
<dbReference type="InterPro" id="IPR023827">
    <property type="entry name" value="Peptidase_S8_Asp-AS"/>
</dbReference>
<dbReference type="RefSeq" id="WP_011311019.1">
    <property type="nucleotide sequence ID" value="NC_007404.1"/>
</dbReference>
<evidence type="ECO:0000313" key="9">
    <source>
        <dbReference type="EMBL" id="AAZ96460.1"/>
    </source>
</evidence>
<keyword evidence="4 5" id="KW-0720">Serine protease</keyword>
<evidence type="ECO:0000313" key="10">
    <source>
        <dbReference type="Proteomes" id="UP000008291"/>
    </source>
</evidence>
<evidence type="ECO:0000256" key="4">
    <source>
        <dbReference type="ARBA" id="ARBA00022825"/>
    </source>
</evidence>
<protein>
    <submittedName>
        <fullName evidence="9">Serine protease, subtilase family</fullName>
    </submittedName>
</protein>
<dbReference type="Proteomes" id="UP000008291">
    <property type="component" value="Chromosome"/>
</dbReference>
<dbReference type="InterPro" id="IPR017315">
    <property type="entry name" value="Pep_S8A_subtilisin_pbac-2"/>
</dbReference>
<feature type="domain" description="Peptidase S8/S53" evidence="7">
    <location>
        <begin position="165"/>
        <end position="407"/>
    </location>
</feature>
<dbReference type="PANTHER" id="PTHR43806:SF11">
    <property type="entry name" value="CEREVISIN-RELATED"/>
    <property type="match status" value="1"/>
</dbReference>
<dbReference type="InterPro" id="IPR036852">
    <property type="entry name" value="Peptidase_S8/S53_dom_sf"/>
</dbReference>
<dbReference type="STRING" id="292415.Tbd_0507"/>
<name>Q3SLF1_THIDA</name>
<dbReference type="EMBL" id="CP000116">
    <property type="protein sequence ID" value="AAZ96460.1"/>
    <property type="molecule type" value="Genomic_DNA"/>
</dbReference>
<feature type="active site" description="Charge relay system" evidence="5">
    <location>
        <position position="174"/>
    </location>
</feature>
<keyword evidence="10" id="KW-1185">Reference proteome</keyword>
<dbReference type="HOGENOM" id="CLU_011263_9_0_4"/>
<dbReference type="PROSITE" id="PS00137">
    <property type="entry name" value="SUBTILASE_HIS"/>
    <property type="match status" value="1"/>
</dbReference>
<sequence length="606" mass="61904">MSRHSPFPVHLSATHRAERDGSARLGLSLLAAAMLASYAGLGEAAPQATPPATVAKAQPYLGWAKGRLLVAPRAGLPPGQLDKALRKVNGRSATHIKPLNVHVVELPVGADEVSAARELRKNRSFKYVELDMAVAAAATVTDPAYGNSWALPKIQAPTAWDSSNGSGVTVAILDTGLDAVHPDLVANVVPGWNVYDNNSNTADVNGHGTWVAGVAAMAANNAKGSAGVAWGAKIMPIRIADANAYAYWSTVAQGIYWAADNGAKVVNISYNGVSGSSTVQSAAQYLRGKGGVVIVAAGNSGGLESIAANDSLLTVAATDQNDVRASFSSYGAYVDLSAPGVNLYTTTVGGGFANASGTSFSSPVVAATAALMLSANAKLAPADVDRILKATARDLGTAGYDQYHGTGRVNAASAVQSAKQTIAADTQAPTVSIASPTGGQVSGVVPVDVLASDNVGVTRADFYVNGQLVATDALAPFAFAWDTTTKADGSYTLSVQAYDAAGNRGTSPSVTVTSGNDSAAPTIASFSLTDGMKLSGKQMVKVSASDNQKVAKISLVIDGKEVATAFGGSLSYNWNTNKLARGAHTVTVRVTDNSGNVTTKTVTVYK</sequence>
<dbReference type="AlphaFoldDB" id="Q3SLF1"/>
<comment type="similarity">
    <text evidence="1 5 6">Belongs to the peptidase S8 family.</text>
</comment>
<dbReference type="eggNOG" id="COG1404">
    <property type="taxonomic scope" value="Bacteria"/>
</dbReference>
<dbReference type="Pfam" id="PF00082">
    <property type="entry name" value="Peptidase_S8"/>
    <property type="match status" value="1"/>
</dbReference>
<dbReference type="InterPro" id="IPR000209">
    <property type="entry name" value="Peptidase_S8/S53_dom"/>
</dbReference>
<dbReference type="InterPro" id="IPR034054">
    <property type="entry name" value="Pep_S8_PrcA"/>
</dbReference>
<dbReference type="PRINTS" id="PR00723">
    <property type="entry name" value="SUBTILISIN"/>
</dbReference>
<dbReference type="InterPro" id="IPR015500">
    <property type="entry name" value="Peptidase_S8_subtilisin-rel"/>
</dbReference>
<evidence type="ECO:0000256" key="3">
    <source>
        <dbReference type="ARBA" id="ARBA00022801"/>
    </source>
</evidence>
<dbReference type="PROSITE" id="PS00136">
    <property type="entry name" value="SUBTILASE_ASP"/>
    <property type="match status" value="1"/>
</dbReference>
<dbReference type="InterPro" id="IPR023828">
    <property type="entry name" value="Peptidase_S8_Ser-AS"/>
</dbReference>
<dbReference type="InterPro" id="IPR013783">
    <property type="entry name" value="Ig-like_fold"/>
</dbReference>
<accession>Q3SLF1</accession>
<dbReference type="SUPFAM" id="SSF52743">
    <property type="entry name" value="Subtilisin-like"/>
    <property type="match status" value="1"/>
</dbReference>
<gene>
    <name evidence="9" type="ordered locus">Tbd_0507</name>
</gene>
<feature type="active site" description="Charge relay system" evidence="5">
    <location>
        <position position="207"/>
    </location>
</feature>
<dbReference type="Gene3D" id="2.60.40.10">
    <property type="entry name" value="Immunoglobulins"/>
    <property type="match status" value="2"/>
</dbReference>
<evidence type="ECO:0000256" key="5">
    <source>
        <dbReference type="PROSITE-ProRule" id="PRU01240"/>
    </source>
</evidence>
<feature type="active site" description="Charge relay system" evidence="5">
    <location>
        <position position="359"/>
    </location>
</feature>
<evidence type="ECO:0000259" key="8">
    <source>
        <dbReference type="Pfam" id="PF22148"/>
    </source>
</evidence>
<evidence type="ECO:0000256" key="1">
    <source>
        <dbReference type="ARBA" id="ARBA00011073"/>
    </source>
</evidence>
<dbReference type="Gene3D" id="3.40.50.200">
    <property type="entry name" value="Peptidase S8/S53 domain"/>
    <property type="match status" value="1"/>
</dbReference>
<dbReference type="GO" id="GO:0004252">
    <property type="term" value="F:serine-type endopeptidase activity"/>
    <property type="evidence" value="ECO:0007669"/>
    <property type="project" value="UniProtKB-UniRule"/>
</dbReference>
<evidence type="ECO:0000256" key="6">
    <source>
        <dbReference type="RuleBase" id="RU003355"/>
    </source>
</evidence>
<evidence type="ECO:0000259" key="7">
    <source>
        <dbReference type="Pfam" id="PF00082"/>
    </source>
</evidence>
<dbReference type="Pfam" id="PF17957">
    <property type="entry name" value="Big_7"/>
    <property type="match status" value="2"/>
</dbReference>
<organism evidence="9 10">
    <name type="scientific">Thiobacillus denitrificans (strain ATCC 25259 / T1)</name>
    <dbReference type="NCBI Taxonomy" id="292415"/>
    <lineage>
        <taxon>Bacteria</taxon>
        <taxon>Pseudomonadati</taxon>
        <taxon>Pseudomonadota</taxon>
        <taxon>Betaproteobacteria</taxon>
        <taxon>Nitrosomonadales</taxon>
        <taxon>Thiobacillaceae</taxon>
        <taxon>Thiobacillus</taxon>
    </lineage>
</organism>
<dbReference type="KEGG" id="tbd:Tbd_0507"/>
<dbReference type="PIRSF" id="PIRSF037901">
    <property type="entry name" value="Subtilisin_rel_Nmul_A1891"/>
    <property type="match status" value="1"/>
</dbReference>
<dbReference type="GO" id="GO:0006508">
    <property type="term" value="P:proteolysis"/>
    <property type="evidence" value="ECO:0007669"/>
    <property type="project" value="UniProtKB-KW"/>
</dbReference>
<dbReference type="Pfam" id="PF22148">
    <property type="entry name" value="Fervidolysin_NPro-like"/>
    <property type="match status" value="1"/>
</dbReference>
<keyword evidence="2 5" id="KW-0645">Protease</keyword>
<dbReference type="InterPro" id="IPR022398">
    <property type="entry name" value="Peptidase_S8_His-AS"/>
</dbReference>
<keyword evidence="3 5" id="KW-0378">Hydrolase</keyword>
<dbReference type="CDD" id="cd07498">
    <property type="entry name" value="Peptidases_S8_15"/>
    <property type="match status" value="1"/>
</dbReference>
<proteinExistence type="inferred from homology"/>
<reference evidence="9 10" key="1">
    <citation type="journal article" date="2006" name="J. Bacteriol.">
        <title>The genome sequence of the obligately chemolithoautotrophic, facultatively anaerobic bacterium Thiobacillus denitrificans.</title>
        <authorList>
            <person name="Beller H.R."/>
            <person name="Chain P.S."/>
            <person name="Letain T.E."/>
            <person name="Chakicherla A."/>
            <person name="Larimer F.W."/>
            <person name="Richardson P.M."/>
            <person name="Coleman M.A."/>
            <person name="Wood A.P."/>
            <person name="Kelly D.P."/>
        </authorList>
    </citation>
    <scope>NUCLEOTIDE SEQUENCE [LARGE SCALE GENOMIC DNA]</scope>
    <source>
        <strain evidence="9 10">ATCC 25259</strain>
    </source>
</reference>
<dbReference type="PROSITE" id="PS51892">
    <property type="entry name" value="SUBTILASE"/>
    <property type="match status" value="1"/>
</dbReference>
<dbReference type="InterPro" id="IPR050131">
    <property type="entry name" value="Peptidase_S8_subtilisin-like"/>
</dbReference>
<feature type="domain" description="Fervidolysin-like N-terminal prodomain" evidence="8">
    <location>
        <begin position="55"/>
        <end position="130"/>
    </location>
</feature>